<proteinExistence type="predicted"/>
<evidence type="ECO:0000256" key="1">
    <source>
        <dbReference type="SAM" id="MobiDB-lite"/>
    </source>
</evidence>
<dbReference type="Proteomes" id="UP000256964">
    <property type="component" value="Unassembled WGS sequence"/>
</dbReference>
<keyword evidence="3" id="KW-1185">Reference proteome</keyword>
<dbReference type="AlphaFoldDB" id="A0A371D2T2"/>
<sequence length="54" mass="5537">MRLGAASALPVPCGAPACEGRTSASRTYAGHSDAGPVRPQDIRQASGPTWTLSR</sequence>
<evidence type="ECO:0000313" key="3">
    <source>
        <dbReference type="Proteomes" id="UP000256964"/>
    </source>
</evidence>
<feature type="region of interest" description="Disordered" evidence="1">
    <location>
        <begin position="1"/>
        <end position="54"/>
    </location>
</feature>
<accession>A0A371D2T2</accession>
<gene>
    <name evidence="2" type="ORF">OH76DRAFT_1406439</name>
</gene>
<protein>
    <submittedName>
        <fullName evidence="2">Uncharacterized protein</fullName>
    </submittedName>
</protein>
<evidence type="ECO:0000313" key="2">
    <source>
        <dbReference type="EMBL" id="RDX46844.1"/>
    </source>
</evidence>
<organism evidence="2 3">
    <name type="scientific">Lentinus brumalis</name>
    <dbReference type="NCBI Taxonomy" id="2498619"/>
    <lineage>
        <taxon>Eukaryota</taxon>
        <taxon>Fungi</taxon>
        <taxon>Dikarya</taxon>
        <taxon>Basidiomycota</taxon>
        <taxon>Agaricomycotina</taxon>
        <taxon>Agaricomycetes</taxon>
        <taxon>Polyporales</taxon>
        <taxon>Polyporaceae</taxon>
        <taxon>Lentinus</taxon>
    </lineage>
</organism>
<dbReference type="EMBL" id="KZ857423">
    <property type="protein sequence ID" value="RDX46844.1"/>
    <property type="molecule type" value="Genomic_DNA"/>
</dbReference>
<reference evidence="2 3" key="1">
    <citation type="journal article" date="2018" name="Biotechnol. Biofuels">
        <title>Integrative visual omics of the white-rot fungus Polyporus brumalis exposes the biotechnological potential of its oxidative enzymes for delignifying raw plant biomass.</title>
        <authorList>
            <person name="Miyauchi S."/>
            <person name="Rancon A."/>
            <person name="Drula E."/>
            <person name="Hage H."/>
            <person name="Chaduli D."/>
            <person name="Favel A."/>
            <person name="Grisel S."/>
            <person name="Henrissat B."/>
            <person name="Herpoel-Gimbert I."/>
            <person name="Ruiz-Duenas F.J."/>
            <person name="Chevret D."/>
            <person name="Hainaut M."/>
            <person name="Lin J."/>
            <person name="Wang M."/>
            <person name="Pangilinan J."/>
            <person name="Lipzen A."/>
            <person name="Lesage-Meessen L."/>
            <person name="Navarro D."/>
            <person name="Riley R."/>
            <person name="Grigoriev I.V."/>
            <person name="Zhou S."/>
            <person name="Raouche S."/>
            <person name="Rosso M.N."/>
        </authorList>
    </citation>
    <scope>NUCLEOTIDE SEQUENCE [LARGE SCALE GENOMIC DNA]</scope>
    <source>
        <strain evidence="2 3">BRFM 1820</strain>
    </source>
</reference>
<name>A0A371D2T2_9APHY</name>